<sequence>MMWNRREERWWGQGGCGGEEDLLASAEKIDPLLTEKEIEGPLCRRRPTGFCSHRRQCQSSQFIFDDEWVGVGAGVEELTAEEQISPRSFANVANKPILVRFDKPNFSFLLIIFLIN</sequence>
<evidence type="ECO:0000313" key="2">
    <source>
        <dbReference type="Proteomes" id="UP000004994"/>
    </source>
</evidence>
<keyword evidence="2" id="KW-1185">Reference proteome</keyword>
<dbReference type="EnsemblPlants" id="Solyc01g108420.2.1">
    <property type="protein sequence ID" value="Solyc01g108420.2.1.1"/>
    <property type="gene ID" value="Solyc01g108420.2"/>
</dbReference>
<evidence type="ECO:0000313" key="1">
    <source>
        <dbReference type="EnsemblPlants" id="Solyc01g108420.2.1.1"/>
    </source>
</evidence>
<reference evidence="1" key="2">
    <citation type="submission" date="2019-01" db="UniProtKB">
        <authorList>
            <consortium name="EnsemblPlants"/>
        </authorList>
    </citation>
    <scope>IDENTIFICATION</scope>
    <source>
        <strain evidence="1">cv. Heinz 1706</strain>
    </source>
</reference>
<dbReference type="Gramene" id="Solyc01g108420.2.1">
    <property type="protein sequence ID" value="Solyc01g108420.2.1.1"/>
    <property type="gene ID" value="Solyc01g108420.2"/>
</dbReference>
<dbReference type="Proteomes" id="UP000004994">
    <property type="component" value="Chromosome 1"/>
</dbReference>
<dbReference type="PaxDb" id="4081-Solyc01g108420.2.1"/>
<dbReference type="InParanoid" id="A0A3Q7EU52"/>
<organism evidence="1">
    <name type="scientific">Solanum lycopersicum</name>
    <name type="common">Tomato</name>
    <name type="synonym">Lycopersicon esculentum</name>
    <dbReference type="NCBI Taxonomy" id="4081"/>
    <lineage>
        <taxon>Eukaryota</taxon>
        <taxon>Viridiplantae</taxon>
        <taxon>Streptophyta</taxon>
        <taxon>Embryophyta</taxon>
        <taxon>Tracheophyta</taxon>
        <taxon>Spermatophyta</taxon>
        <taxon>Magnoliopsida</taxon>
        <taxon>eudicotyledons</taxon>
        <taxon>Gunneridae</taxon>
        <taxon>Pentapetalae</taxon>
        <taxon>asterids</taxon>
        <taxon>lamiids</taxon>
        <taxon>Solanales</taxon>
        <taxon>Solanaceae</taxon>
        <taxon>Solanoideae</taxon>
        <taxon>Solaneae</taxon>
        <taxon>Solanum</taxon>
        <taxon>Solanum subgen. Lycopersicon</taxon>
    </lineage>
</organism>
<reference evidence="1" key="1">
    <citation type="journal article" date="2012" name="Nature">
        <title>The tomato genome sequence provides insights into fleshy fruit evolution.</title>
        <authorList>
            <consortium name="Tomato Genome Consortium"/>
        </authorList>
    </citation>
    <scope>NUCLEOTIDE SEQUENCE [LARGE SCALE GENOMIC DNA]</scope>
    <source>
        <strain evidence="1">cv. Heinz 1706</strain>
    </source>
</reference>
<accession>A0A3Q7EU52</accession>
<dbReference type="AlphaFoldDB" id="A0A3Q7EU52"/>
<name>A0A3Q7EU52_SOLLC</name>
<proteinExistence type="predicted"/>
<protein>
    <submittedName>
        <fullName evidence="1">Uncharacterized protein</fullName>
    </submittedName>
</protein>